<dbReference type="Pfam" id="PF06969">
    <property type="entry name" value="HemN_C"/>
    <property type="match status" value="1"/>
</dbReference>
<evidence type="ECO:0000256" key="3">
    <source>
        <dbReference type="ARBA" id="ARBA00004785"/>
    </source>
</evidence>
<evidence type="ECO:0000256" key="13">
    <source>
        <dbReference type="ARBA" id="ARBA00023004"/>
    </source>
</evidence>
<feature type="non-terminal residue" evidence="20">
    <location>
        <position position="378"/>
    </location>
</feature>
<keyword evidence="21" id="KW-1185">Reference proteome</keyword>
<feature type="domain" description="Radical SAM core" evidence="19">
    <location>
        <begin position="1"/>
        <end position="229"/>
    </location>
</feature>
<comment type="function">
    <text evidence="16">Involved in the heme biosynthesis. Catalyzes the anaerobic oxidative decarboxylation of propionate groups of rings A and B of coproporphyrinogen III to yield the vinyl groups in protoporphyrinogen IX.</text>
</comment>
<feature type="non-terminal residue" evidence="20">
    <location>
        <position position="1"/>
    </location>
</feature>
<dbReference type="Pfam" id="PF04055">
    <property type="entry name" value="Radical_SAM"/>
    <property type="match status" value="1"/>
</dbReference>
<dbReference type="SFLD" id="SFLDG01082">
    <property type="entry name" value="B12-binding_domain_containing"/>
    <property type="match status" value="1"/>
</dbReference>
<dbReference type="Gene3D" id="3.80.30.20">
    <property type="entry name" value="tm_1862 like domain"/>
    <property type="match status" value="1"/>
</dbReference>
<comment type="catalytic activity">
    <reaction evidence="18">
        <text>coproporphyrinogen III + 2 S-adenosyl-L-methionine = protoporphyrinogen IX + 2 5'-deoxyadenosine + 2 L-methionine + 2 CO2</text>
        <dbReference type="Rhea" id="RHEA:15425"/>
        <dbReference type="ChEBI" id="CHEBI:16526"/>
        <dbReference type="ChEBI" id="CHEBI:17319"/>
        <dbReference type="ChEBI" id="CHEBI:57307"/>
        <dbReference type="ChEBI" id="CHEBI:57309"/>
        <dbReference type="ChEBI" id="CHEBI:57844"/>
        <dbReference type="ChEBI" id="CHEBI:59789"/>
        <dbReference type="EC" id="1.3.98.3"/>
    </reaction>
</comment>
<dbReference type="NCBIfam" id="TIGR00538">
    <property type="entry name" value="hemN"/>
    <property type="match status" value="1"/>
</dbReference>
<dbReference type="Gene3D" id="1.10.10.920">
    <property type="match status" value="1"/>
</dbReference>
<keyword evidence="11" id="KW-0479">Metal-binding</keyword>
<dbReference type="FunFam" id="3.80.30.20:FF:000012">
    <property type="entry name" value="Coproporphyrinogen-III oxidase"/>
    <property type="match status" value="1"/>
</dbReference>
<dbReference type="GO" id="GO:0051989">
    <property type="term" value="F:coproporphyrinogen dehydrogenase activity"/>
    <property type="evidence" value="ECO:0007669"/>
    <property type="project" value="UniProtKB-EC"/>
</dbReference>
<dbReference type="Proteomes" id="UP000253204">
    <property type="component" value="Unassembled WGS sequence"/>
</dbReference>
<sequence length="378" mass="42801">SAYIHIPFCKSLCYYCACNKIITHNTERAAEYLEWLKHEISIQGKLFDDSRRMTQLHLGGGTPTYLSNAQLADLMAALDAAFHFAPPEAREFSLEVDPRTVTPDQIHELHDLGFNRLSFGVQDFDTNVQEAVNRVQSEAQVVELVEAARDAGFQSISVDLIYGLPLQTVASFDTTLAKIIALQPDRIATYSYAHLPELFKSQRLIRPEDMPPPERKLELLELTIQRLTDAGYVYIGMDHFALPEDELSLARENRTLQRNFQGYSTHADCDLIGLGITAIGKVGDTYSQNVKETAQYQHRLESGRLPVMRGYRLNDDDRLRRDVINALMCHGRIEFDDIEARHAVTFRETFADALVHLEAMQRDELLAIHADAIEVLPA</sequence>
<dbReference type="SFLD" id="SFLDG01065">
    <property type="entry name" value="anaerobic_coproporphyrinogen-I"/>
    <property type="match status" value="1"/>
</dbReference>
<dbReference type="InterPro" id="IPR034505">
    <property type="entry name" value="Coproporphyrinogen-III_oxidase"/>
</dbReference>
<evidence type="ECO:0000256" key="11">
    <source>
        <dbReference type="ARBA" id="ARBA00022723"/>
    </source>
</evidence>
<dbReference type="PROSITE" id="PS51918">
    <property type="entry name" value="RADICAL_SAM"/>
    <property type="match status" value="1"/>
</dbReference>
<evidence type="ECO:0000256" key="2">
    <source>
        <dbReference type="ARBA" id="ARBA00004496"/>
    </source>
</evidence>
<dbReference type="AlphaFoldDB" id="A0A368TLR4"/>
<name>A0A368TLR4_9GAMM</name>
<reference evidence="20 21" key="1">
    <citation type="submission" date="2018-07" db="EMBL/GenBank/DDBJ databases">
        <title>Halomonas rutogse sp. nov., isolated from Lake TangqianCo on Tibetan Plateau.</title>
        <authorList>
            <person name="Lu H."/>
            <person name="Xing P."/>
            <person name="Wu Q."/>
        </authorList>
    </citation>
    <scope>NUCLEOTIDE SEQUENCE [LARGE SCALE GENOMIC DNA]</scope>
    <source>
        <strain evidence="20 21">TQ8S</strain>
    </source>
</reference>
<gene>
    <name evidence="20" type="primary">hemN</name>
    <name evidence="20" type="ORF">DU506_21210</name>
</gene>
<comment type="similarity">
    <text evidence="4">Belongs to the anaerobic coproporphyrinogen-III oxidase family.</text>
</comment>
<comment type="pathway">
    <text evidence="3">Porphyrin-containing compound metabolism; protoporphyrin-IX biosynthesis; protoporphyrinogen-IX from coproporphyrinogen-III (AdoMet route): step 1/1.</text>
</comment>
<dbReference type="UniPathway" id="UPA00251">
    <property type="reaction ID" value="UER00323"/>
</dbReference>
<dbReference type="SUPFAM" id="SSF102114">
    <property type="entry name" value="Radical SAM enzymes"/>
    <property type="match status" value="1"/>
</dbReference>
<proteinExistence type="inferred from homology"/>
<dbReference type="EC" id="1.3.98.3" evidence="6"/>
<evidence type="ECO:0000256" key="10">
    <source>
        <dbReference type="ARBA" id="ARBA00022691"/>
    </source>
</evidence>
<keyword evidence="8" id="KW-0004">4Fe-4S</keyword>
<evidence type="ECO:0000256" key="8">
    <source>
        <dbReference type="ARBA" id="ARBA00022485"/>
    </source>
</evidence>
<dbReference type="EMBL" id="QPIJ01000152">
    <property type="protein sequence ID" value="RCV85639.1"/>
    <property type="molecule type" value="Genomic_DNA"/>
</dbReference>
<dbReference type="PANTHER" id="PTHR13932:SF6">
    <property type="entry name" value="OXYGEN-INDEPENDENT COPROPORPHYRINOGEN III OXIDASE"/>
    <property type="match status" value="1"/>
</dbReference>
<evidence type="ECO:0000256" key="9">
    <source>
        <dbReference type="ARBA" id="ARBA00022490"/>
    </source>
</evidence>
<dbReference type="InterPro" id="IPR006638">
    <property type="entry name" value="Elp3/MiaA/NifB-like_rSAM"/>
</dbReference>
<protein>
    <recommendedName>
        <fullName evidence="7">Oxygen-independent coproporphyrinogen III oxidase</fullName>
        <ecNumber evidence="6">1.3.98.3</ecNumber>
    </recommendedName>
    <alternativeName>
        <fullName evidence="17">Coproporphyrinogen III dehydrogenase</fullName>
    </alternativeName>
</protein>
<dbReference type="RefSeq" id="WP_114488793.1">
    <property type="nucleotide sequence ID" value="NZ_QPIJ01000152.1"/>
</dbReference>
<dbReference type="GO" id="GO:0006782">
    <property type="term" value="P:protoporphyrinogen IX biosynthetic process"/>
    <property type="evidence" value="ECO:0007669"/>
    <property type="project" value="UniProtKB-UniPathway"/>
</dbReference>
<dbReference type="PANTHER" id="PTHR13932">
    <property type="entry name" value="COPROPORPHYRINIGEN III OXIDASE"/>
    <property type="match status" value="1"/>
</dbReference>
<evidence type="ECO:0000256" key="6">
    <source>
        <dbReference type="ARBA" id="ARBA00011912"/>
    </source>
</evidence>
<dbReference type="SFLD" id="SFLDS00029">
    <property type="entry name" value="Radical_SAM"/>
    <property type="match status" value="1"/>
</dbReference>
<dbReference type="InterPro" id="IPR010723">
    <property type="entry name" value="HemN_C"/>
</dbReference>
<dbReference type="InterPro" id="IPR007197">
    <property type="entry name" value="rSAM"/>
</dbReference>
<evidence type="ECO:0000256" key="14">
    <source>
        <dbReference type="ARBA" id="ARBA00023014"/>
    </source>
</evidence>
<dbReference type="SMART" id="SM00729">
    <property type="entry name" value="Elp3"/>
    <property type="match status" value="1"/>
</dbReference>
<comment type="subcellular location">
    <subcellularLocation>
        <location evidence="2">Cytoplasm</location>
    </subcellularLocation>
</comment>
<evidence type="ECO:0000313" key="21">
    <source>
        <dbReference type="Proteomes" id="UP000253204"/>
    </source>
</evidence>
<evidence type="ECO:0000256" key="16">
    <source>
        <dbReference type="ARBA" id="ARBA00024295"/>
    </source>
</evidence>
<evidence type="ECO:0000256" key="17">
    <source>
        <dbReference type="ARBA" id="ARBA00030263"/>
    </source>
</evidence>
<dbReference type="GO" id="GO:0004109">
    <property type="term" value="F:coproporphyrinogen oxidase activity"/>
    <property type="evidence" value="ECO:0007669"/>
    <property type="project" value="InterPro"/>
</dbReference>
<keyword evidence="10" id="KW-0949">S-adenosyl-L-methionine</keyword>
<dbReference type="GO" id="GO:0046872">
    <property type="term" value="F:metal ion binding"/>
    <property type="evidence" value="ECO:0007669"/>
    <property type="project" value="UniProtKB-KW"/>
</dbReference>
<evidence type="ECO:0000259" key="19">
    <source>
        <dbReference type="PROSITE" id="PS51918"/>
    </source>
</evidence>
<keyword evidence="13" id="KW-0408">Iron</keyword>
<evidence type="ECO:0000256" key="12">
    <source>
        <dbReference type="ARBA" id="ARBA00023002"/>
    </source>
</evidence>
<organism evidence="20 21">
    <name type="scientific">Vreelandella rituensis</name>
    <dbReference type="NCBI Taxonomy" id="2282306"/>
    <lineage>
        <taxon>Bacteria</taxon>
        <taxon>Pseudomonadati</taxon>
        <taxon>Pseudomonadota</taxon>
        <taxon>Gammaproteobacteria</taxon>
        <taxon>Oceanospirillales</taxon>
        <taxon>Halomonadaceae</taxon>
        <taxon>Vreelandella</taxon>
    </lineage>
</organism>
<comment type="subunit">
    <text evidence="5">Monomer.</text>
</comment>
<keyword evidence="14" id="KW-0411">Iron-sulfur</keyword>
<evidence type="ECO:0000256" key="4">
    <source>
        <dbReference type="ARBA" id="ARBA00005493"/>
    </source>
</evidence>
<evidence type="ECO:0000256" key="7">
    <source>
        <dbReference type="ARBA" id="ARBA00020156"/>
    </source>
</evidence>
<dbReference type="InterPro" id="IPR004558">
    <property type="entry name" value="Coprogen_oxidase_HemN"/>
</dbReference>
<keyword evidence="9" id="KW-0963">Cytoplasm</keyword>
<dbReference type="GO" id="GO:0051539">
    <property type="term" value="F:4 iron, 4 sulfur cluster binding"/>
    <property type="evidence" value="ECO:0007669"/>
    <property type="project" value="UniProtKB-KW"/>
</dbReference>
<evidence type="ECO:0000256" key="5">
    <source>
        <dbReference type="ARBA" id="ARBA00011245"/>
    </source>
</evidence>
<comment type="caution">
    <text evidence="20">The sequence shown here is derived from an EMBL/GenBank/DDBJ whole genome shotgun (WGS) entry which is preliminary data.</text>
</comment>
<dbReference type="GO" id="GO:0005737">
    <property type="term" value="C:cytoplasm"/>
    <property type="evidence" value="ECO:0007669"/>
    <property type="project" value="UniProtKB-SubCell"/>
</dbReference>
<dbReference type="InterPro" id="IPR058240">
    <property type="entry name" value="rSAM_sf"/>
</dbReference>
<dbReference type="CDD" id="cd01335">
    <property type="entry name" value="Radical_SAM"/>
    <property type="match status" value="1"/>
</dbReference>
<evidence type="ECO:0000313" key="20">
    <source>
        <dbReference type="EMBL" id="RCV85639.1"/>
    </source>
</evidence>
<evidence type="ECO:0000256" key="18">
    <source>
        <dbReference type="ARBA" id="ARBA00048321"/>
    </source>
</evidence>
<dbReference type="OrthoDB" id="9808022at2"/>
<keyword evidence="15" id="KW-0627">Porphyrin biosynthesis</keyword>
<accession>A0A368TLR4</accession>
<evidence type="ECO:0000256" key="15">
    <source>
        <dbReference type="ARBA" id="ARBA00023244"/>
    </source>
</evidence>
<dbReference type="InterPro" id="IPR023404">
    <property type="entry name" value="rSAM_horseshoe"/>
</dbReference>
<keyword evidence="12 20" id="KW-0560">Oxidoreductase</keyword>
<evidence type="ECO:0000256" key="1">
    <source>
        <dbReference type="ARBA" id="ARBA00001966"/>
    </source>
</evidence>
<comment type="cofactor">
    <cofactor evidence="1">
        <name>[4Fe-4S] cluster</name>
        <dbReference type="ChEBI" id="CHEBI:49883"/>
    </cofactor>
</comment>